<dbReference type="GO" id="GO:0052861">
    <property type="term" value="F:endo-1,3(4)-beta-glucanase activity"/>
    <property type="evidence" value="ECO:0007669"/>
    <property type="project" value="InterPro"/>
</dbReference>
<evidence type="ECO:0000256" key="6">
    <source>
        <dbReference type="ARBA" id="ARBA00022525"/>
    </source>
</evidence>
<evidence type="ECO:0000256" key="14">
    <source>
        <dbReference type="ARBA" id="ARBA00074614"/>
    </source>
</evidence>
<dbReference type="Pfam" id="PF17652">
    <property type="entry name" value="Glyco_hydro81C"/>
    <property type="match status" value="1"/>
</dbReference>
<organism evidence="20 21">
    <name type="scientific">Penicillium argentinense</name>
    <dbReference type="NCBI Taxonomy" id="1131581"/>
    <lineage>
        <taxon>Eukaryota</taxon>
        <taxon>Fungi</taxon>
        <taxon>Dikarya</taxon>
        <taxon>Ascomycota</taxon>
        <taxon>Pezizomycotina</taxon>
        <taxon>Eurotiomycetes</taxon>
        <taxon>Eurotiomycetidae</taxon>
        <taxon>Eurotiales</taxon>
        <taxon>Aspergillaceae</taxon>
        <taxon>Penicillium</taxon>
    </lineage>
</organism>
<evidence type="ECO:0000256" key="12">
    <source>
        <dbReference type="ARBA" id="ARBA00023316"/>
    </source>
</evidence>
<comment type="similarity">
    <text evidence="3">Belongs to the glycosyl hydrolase 81 family.</text>
</comment>
<keyword evidence="21" id="KW-1185">Reference proteome</keyword>
<dbReference type="FunFam" id="1.20.5.420:FF:000008">
    <property type="entry name" value="Endo-1,3-beta-glucanase Engl1"/>
    <property type="match status" value="1"/>
</dbReference>
<accession>A0A9W9EQ78</accession>
<dbReference type="GO" id="GO:0000920">
    <property type="term" value="P:septum digestion after cytokinesis"/>
    <property type="evidence" value="ECO:0007669"/>
    <property type="project" value="UniProtKB-ARBA"/>
</dbReference>
<dbReference type="OrthoDB" id="4473401at2759"/>
<dbReference type="Gene3D" id="1.10.287.1170">
    <property type="entry name" value="glycoside hydrolase family 81 endo-[beta] glucanase"/>
    <property type="match status" value="1"/>
</dbReference>
<dbReference type="InterPro" id="IPR005200">
    <property type="entry name" value="Endo-beta-glucanase"/>
</dbReference>
<comment type="subcellular location">
    <subcellularLocation>
        <location evidence="2">Secreted</location>
        <location evidence="2">Cell wall</location>
    </subcellularLocation>
</comment>
<dbReference type="InterPro" id="IPR040451">
    <property type="entry name" value="GH81_N"/>
</dbReference>
<keyword evidence="5" id="KW-0134">Cell wall</keyword>
<keyword evidence="8" id="KW-0378">Hydrolase</keyword>
<dbReference type="GeneID" id="81362182"/>
<evidence type="ECO:0000256" key="11">
    <source>
        <dbReference type="ARBA" id="ARBA00023295"/>
    </source>
</evidence>
<evidence type="ECO:0000256" key="13">
    <source>
        <dbReference type="ARBA" id="ARBA00023326"/>
    </source>
</evidence>
<keyword evidence="11" id="KW-0326">Glycosidase</keyword>
<dbReference type="Gene3D" id="1.20.5.420">
    <property type="entry name" value="Immunoglobulin FC, subunit C"/>
    <property type="match status" value="1"/>
</dbReference>
<keyword evidence="13" id="KW-0624">Polysaccharide degradation</keyword>
<evidence type="ECO:0000256" key="8">
    <source>
        <dbReference type="ARBA" id="ARBA00022801"/>
    </source>
</evidence>
<dbReference type="PANTHER" id="PTHR31983">
    <property type="entry name" value="ENDO-1,3(4)-BETA-GLUCANASE 1"/>
    <property type="match status" value="1"/>
</dbReference>
<reference evidence="20" key="1">
    <citation type="submission" date="2022-11" db="EMBL/GenBank/DDBJ databases">
        <authorList>
            <person name="Petersen C."/>
        </authorList>
    </citation>
    <scope>NUCLEOTIDE SEQUENCE</scope>
    <source>
        <strain evidence="20">IBT 30761</strain>
    </source>
</reference>
<keyword evidence="12" id="KW-0961">Cell wall biogenesis/degradation</keyword>
<dbReference type="GO" id="GO:0009986">
    <property type="term" value="C:cell surface"/>
    <property type="evidence" value="ECO:0007669"/>
    <property type="project" value="TreeGrafter"/>
</dbReference>
<dbReference type="GO" id="GO:0000272">
    <property type="term" value="P:polysaccharide catabolic process"/>
    <property type="evidence" value="ECO:0007669"/>
    <property type="project" value="UniProtKB-KW"/>
</dbReference>
<dbReference type="AlphaFoldDB" id="A0A9W9EQ78"/>
<keyword evidence="7 17" id="KW-0732">Signal</keyword>
<dbReference type="GO" id="GO:0071555">
    <property type="term" value="P:cell wall organization"/>
    <property type="evidence" value="ECO:0007669"/>
    <property type="project" value="UniProtKB-KW"/>
</dbReference>
<gene>
    <name evidence="20" type="ORF">N7532_010712</name>
</gene>
<dbReference type="FunFam" id="2.70.98.30:FF:000006">
    <property type="entry name" value="Endo-1,3-beta-glucanase Engl1"/>
    <property type="match status" value="1"/>
</dbReference>
<protein>
    <recommendedName>
        <fullName evidence="14">Glucan endo-1,3-beta-D-glucosidase 1</fullName>
        <ecNumber evidence="4">3.2.1.39</ecNumber>
    </recommendedName>
    <alternativeName>
        <fullName evidence="15">Daughter specific expression protein 4</fullName>
    </alternativeName>
</protein>
<dbReference type="Proteomes" id="UP001149074">
    <property type="component" value="Unassembled WGS sequence"/>
</dbReference>
<proteinExistence type="inferred from homology"/>
<evidence type="ECO:0000256" key="7">
    <source>
        <dbReference type="ARBA" id="ARBA00022729"/>
    </source>
</evidence>
<evidence type="ECO:0000256" key="5">
    <source>
        <dbReference type="ARBA" id="ARBA00022512"/>
    </source>
</evidence>
<feature type="domain" description="Glycosyl hydrolase family 81 C-terminal" evidence="19">
    <location>
        <begin position="519"/>
        <end position="870"/>
    </location>
</feature>
<dbReference type="InterPro" id="IPR040720">
    <property type="entry name" value="GH81_C"/>
</dbReference>
<evidence type="ECO:0000259" key="18">
    <source>
        <dbReference type="Pfam" id="PF03639"/>
    </source>
</evidence>
<comment type="catalytic activity">
    <reaction evidence="1">
        <text>Hydrolysis of (1-&gt;3)-beta-D-glucosidic linkages in (1-&gt;3)-beta-D-glucans.</text>
        <dbReference type="EC" id="3.2.1.39"/>
    </reaction>
</comment>
<evidence type="ECO:0000256" key="2">
    <source>
        <dbReference type="ARBA" id="ARBA00004191"/>
    </source>
</evidence>
<feature type="compositionally biased region" description="Low complexity" evidence="16">
    <location>
        <begin position="105"/>
        <end position="132"/>
    </location>
</feature>
<evidence type="ECO:0000313" key="20">
    <source>
        <dbReference type="EMBL" id="KAJ5085941.1"/>
    </source>
</evidence>
<comment type="caution">
    <text evidence="20">The sequence shown here is derived from an EMBL/GenBank/DDBJ whole genome shotgun (WGS) entry which is preliminary data.</text>
</comment>
<dbReference type="GO" id="GO:0042973">
    <property type="term" value="F:glucan endo-1,3-beta-D-glucosidase activity"/>
    <property type="evidence" value="ECO:0007669"/>
    <property type="project" value="UniProtKB-EC"/>
</dbReference>
<dbReference type="Gene3D" id="2.70.98.30">
    <property type="entry name" value="Golgi alpha-mannosidase II, domain 4"/>
    <property type="match status" value="1"/>
</dbReference>
<evidence type="ECO:0000259" key="19">
    <source>
        <dbReference type="Pfam" id="PF17652"/>
    </source>
</evidence>
<sequence length="879" mass="95452">MGSSWKATAMLTWLLAAESVNCLPQSIGTAAEKILEQTATETSTAFKTQYPPSNAEERLLVPEASPIYRVVLDNEGHPPQLPFPTVDVDRVLNSIQGLLSDDDSSSAAPAAPATSDVPAATSSATSPNTTSAETQLDSNRHPDVPSGPSTGTPGGHDHPSTMNNQDIFQPIATNAPPANIKPRHDHPVKNIHANTSDPIETNKFYAGLFLGSQTNASFTQPYSLAWSRGGGTLKSWGVGVSHLEANVLAYGPKNHKLPGDPVEYYINPVGLQHIVLSATELDESSVLSTEDPKAFSAHAVLKRSGGSAQSITFPIVQGMGYVTGIYNDLQPLIESGVFFREVVSAGSPKPGIFKYQVALEDETHWVLYASPNDGKDPHLKLASKSSLRGPHGFSGTIQIAKNPAGKSGEKFYDNSAGVYPVAGHITGAVNGDVGTYSLSWTKDGKHAQGTPLIMFALPHHFQSFDSNTAGRITSVHLRSTTKGNATAVIGDSWTMVEHGLPVDMGFAPWSAAKGNIHSLSTQAKQAVVQIAPYELQQDIMAQSDLNSMYYSGKALSKFATLIYAVSQLGGNPDVAASAFQDLKKAFARFVNNHQQYPLAYDSVWKGVVSTAGYSGDLNQDFGNTAYNDHHFHYGYFIQAAAIIGSLDPEWLTENKDWVNMLVRDAGNSVENDPHFPFSRAFDWFNGHSWAKGLFESFDGKDEESTSEDTMFAYAVKMWGQTIGDASMEARGNMMLGIMRRTLDSYFLMRSNNTNQPPNFIGNKVTGILFENKVDHTTYFGNNLEYIQGIHMLPLLPNSAYTRSQQFVAEEWQAMFAPNASTPAHKVDGGWKGVLFANLALINPKESWKFFAQHHFDYSWIDGGATRTWYLAYAAALGGL</sequence>
<feature type="chain" id="PRO_5040991120" description="Glucan endo-1,3-beta-D-glucosidase 1" evidence="17">
    <location>
        <begin position="23"/>
        <end position="879"/>
    </location>
</feature>
<feature type="signal peptide" evidence="17">
    <location>
        <begin position="1"/>
        <end position="22"/>
    </location>
</feature>
<evidence type="ECO:0000256" key="17">
    <source>
        <dbReference type="SAM" id="SignalP"/>
    </source>
</evidence>
<evidence type="ECO:0000256" key="16">
    <source>
        <dbReference type="SAM" id="MobiDB-lite"/>
    </source>
</evidence>
<evidence type="ECO:0000256" key="15">
    <source>
        <dbReference type="ARBA" id="ARBA00075210"/>
    </source>
</evidence>
<keyword evidence="10" id="KW-0119">Carbohydrate metabolism</keyword>
<keyword evidence="6" id="KW-0964">Secreted</keyword>
<name>A0A9W9EQ78_9EURO</name>
<feature type="domain" description="Glycosyl hydrolase family 81 N-terminal" evidence="18">
    <location>
        <begin position="186"/>
        <end position="510"/>
    </location>
</feature>
<dbReference type="EMBL" id="JAPQKI010000010">
    <property type="protein sequence ID" value="KAJ5085941.1"/>
    <property type="molecule type" value="Genomic_DNA"/>
</dbReference>
<evidence type="ECO:0000256" key="1">
    <source>
        <dbReference type="ARBA" id="ARBA00000382"/>
    </source>
</evidence>
<feature type="region of interest" description="Disordered" evidence="16">
    <location>
        <begin position="99"/>
        <end position="195"/>
    </location>
</feature>
<keyword evidence="9" id="KW-0325">Glycoprotein</keyword>
<dbReference type="PANTHER" id="PTHR31983:SF0">
    <property type="entry name" value="GLUCAN ENDO-1,3-BETA-D-GLUCOSIDASE 2"/>
    <property type="match status" value="1"/>
</dbReference>
<dbReference type="PROSITE" id="PS52008">
    <property type="entry name" value="GH81"/>
    <property type="match status" value="1"/>
</dbReference>
<evidence type="ECO:0000313" key="21">
    <source>
        <dbReference type="Proteomes" id="UP001149074"/>
    </source>
</evidence>
<dbReference type="Pfam" id="PF03639">
    <property type="entry name" value="Glyco_hydro_81"/>
    <property type="match status" value="1"/>
</dbReference>
<evidence type="ECO:0000256" key="9">
    <source>
        <dbReference type="ARBA" id="ARBA00023180"/>
    </source>
</evidence>
<evidence type="ECO:0000256" key="10">
    <source>
        <dbReference type="ARBA" id="ARBA00023277"/>
    </source>
</evidence>
<evidence type="ECO:0000256" key="4">
    <source>
        <dbReference type="ARBA" id="ARBA00012780"/>
    </source>
</evidence>
<dbReference type="RefSeq" id="XP_056470619.1">
    <property type="nucleotide sequence ID" value="XM_056623203.1"/>
</dbReference>
<reference evidence="20" key="2">
    <citation type="journal article" date="2023" name="IMA Fungus">
        <title>Comparative genomic study of the Penicillium genus elucidates a diverse pangenome and 15 lateral gene transfer events.</title>
        <authorList>
            <person name="Petersen C."/>
            <person name="Sorensen T."/>
            <person name="Nielsen M.R."/>
            <person name="Sondergaard T.E."/>
            <person name="Sorensen J.L."/>
            <person name="Fitzpatrick D.A."/>
            <person name="Frisvad J.C."/>
            <person name="Nielsen K.L."/>
        </authorList>
    </citation>
    <scope>NUCLEOTIDE SEQUENCE</scope>
    <source>
        <strain evidence="20">IBT 30761</strain>
    </source>
</reference>
<evidence type="ECO:0000256" key="3">
    <source>
        <dbReference type="ARBA" id="ARBA00010730"/>
    </source>
</evidence>
<dbReference type="EC" id="3.2.1.39" evidence="4"/>